<dbReference type="AlphaFoldDB" id="A0A2P8FXJ4"/>
<organism evidence="1 2">
    <name type="scientific">Chitinophaga ginsengisoli</name>
    <dbReference type="NCBI Taxonomy" id="363837"/>
    <lineage>
        <taxon>Bacteria</taxon>
        <taxon>Pseudomonadati</taxon>
        <taxon>Bacteroidota</taxon>
        <taxon>Chitinophagia</taxon>
        <taxon>Chitinophagales</taxon>
        <taxon>Chitinophagaceae</taxon>
        <taxon>Chitinophaga</taxon>
    </lineage>
</organism>
<sequence length="73" mass="8749">MIPSSGAGLMVFKPVDNYTHAYEYYDSDREYQYDAPRPHKILRIIAEKRKVYNCLNSDLLFARNIRSQRREYT</sequence>
<evidence type="ECO:0000313" key="2">
    <source>
        <dbReference type="Proteomes" id="UP000240978"/>
    </source>
</evidence>
<comment type="caution">
    <text evidence="1">The sequence shown here is derived from an EMBL/GenBank/DDBJ whole genome shotgun (WGS) entry which is preliminary data.</text>
</comment>
<proteinExistence type="predicted"/>
<gene>
    <name evidence="1" type="ORF">CLV42_111152</name>
</gene>
<dbReference type="Proteomes" id="UP000240978">
    <property type="component" value="Unassembled WGS sequence"/>
</dbReference>
<reference evidence="1 2" key="1">
    <citation type="submission" date="2018-03" db="EMBL/GenBank/DDBJ databases">
        <title>Genomic Encyclopedia of Archaeal and Bacterial Type Strains, Phase II (KMG-II): from individual species to whole genera.</title>
        <authorList>
            <person name="Goeker M."/>
        </authorList>
    </citation>
    <scope>NUCLEOTIDE SEQUENCE [LARGE SCALE GENOMIC DNA]</scope>
    <source>
        <strain evidence="1 2">DSM 18107</strain>
    </source>
</reference>
<name>A0A2P8FXJ4_9BACT</name>
<accession>A0A2P8FXJ4</accession>
<protein>
    <submittedName>
        <fullName evidence="1">Uncharacterized protein</fullName>
    </submittedName>
</protein>
<dbReference type="EMBL" id="PYGK01000011">
    <property type="protein sequence ID" value="PSL26438.1"/>
    <property type="molecule type" value="Genomic_DNA"/>
</dbReference>
<evidence type="ECO:0000313" key="1">
    <source>
        <dbReference type="EMBL" id="PSL26438.1"/>
    </source>
</evidence>
<keyword evidence="2" id="KW-1185">Reference proteome</keyword>